<feature type="signal peptide" evidence="1">
    <location>
        <begin position="1"/>
        <end position="34"/>
    </location>
</feature>
<keyword evidence="1" id="KW-0732">Signal</keyword>
<dbReference type="Pfam" id="PF13621">
    <property type="entry name" value="Cupin_8"/>
    <property type="match status" value="1"/>
</dbReference>
<dbReference type="InterPro" id="IPR041667">
    <property type="entry name" value="Cupin_8"/>
</dbReference>
<evidence type="ECO:0000259" key="2">
    <source>
        <dbReference type="PROSITE" id="PS51184"/>
    </source>
</evidence>
<evidence type="ECO:0000256" key="1">
    <source>
        <dbReference type="SAM" id="SignalP"/>
    </source>
</evidence>
<dbReference type="InterPro" id="IPR050910">
    <property type="entry name" value="JMJD6_ArgDemeth/LysHydrox"/>
</dbReference>
<evidence type="ECO:0000313" key="5">
    <source>
        <dbReference type="EMBL" id="CAE0435572.1"/>
    </source>
</evidence>
<reference evidence="4" key="1">
    <citation type="submission" date="2021-01" db="EMBL/GenBank/DDBJ databases">
        <authorList>
            <person name="Corre E."/>
            <person name="Pelletier E."/>
            <person name="Niang G."/>
            <person name="Scheremetjew M."/>
            <person name="Finn R."/>
            <person name="Kale V."/>
            <person name="Holt S."/>
            <person name="Cochrane G."/>
            <person name="Meng A."/>
            <person name="Brown T."/>
            <person name="Cohen L."/>
        </authorList>
    </citation>
    <scope>NUCLEOTIDE SEQUENCE</scope>
    <source>
        <strain evidence="4">GSBS06</strain>
    </source>
</reference>
<organism evidence="4">
    <name type="scientific">Aplanochytrium stocchinoi</name>
    <dbReference type="NCBI Taxonomy" id="215587"/>
    <lineage>
        <taxon>Eukaryota</taxon>
        <taxon>Sar</taxon>
        <taxon>Stramenopiles</taxon>
        <taxon>Bigyra</taxon>
        <taxon>Labyrinthulomycetes</taxon>
        <taxon>Thraustochytrida</taxon>
        <taxon>Thraustochytriidae</taxon>
        <taxon>Aplanochytrium</taxon>
    </lineage>
</organism>
<name>A0A6S8B8U7_9STRA</name>
<accession>A0A6S8B8U7</accession>
<sequence>MESDYSKNRAPAGESGFAFLALLIVAVVVTSCDAFEDTNSRTSRSCDFPIVDASHLSWQDFEKHFMLANRPVLFQNATIGWPAFEVWKWDTIAETFGDTPVRVGPGPYPRREMTMREYINMASTLYEKKTTLKKTEIPGVFQYGQVPTSWTLWSYKESCIPAIAYLHPDSSPLHENVTFVCEDIMKNIRVPKFLVGEDNELPPAQISHSGFLVGYPDSGIDFHKHQDAINVIFEGRKKWYMKVPNEVVQGFKYVKDTDISQSSKPVCKENLQDPVCKNGQNEQNWTKGALSRILNAKETTEEEEANSTILSCVQNAGEVVYIPDYMQHGVINLEPTIAMQMQWNREDWNSERARTVYKKYLLHTLDPDEPDPTVKKFAPGAAQLFKGPPIHEDL</sequence>
<gene>
    <name evidence="3" type="ORF">ASTO00021_LOCUS5850</name>
    <name evidence="4" type="ORF">ASTO00021_LOCUS5851</name>
    <name evidence="5" type="ORF">ASTO00021_LOCUS5852</name>
</gene>
<dbReference type="PANTHER" id="PTHR12480">
    <property type="entry name" value="ARGININE DEMETHYLASE AND LYSYL-HYDROXYLASE JMJD"/>
    <property type="match status" value="1"/>
</dbReference>
<evidence type="ECO:0000313" key="3">
    <source>
        <dbReference type="EMBL" id="CAE0435570.1"/>
    </source>
</evidence>
<feature type="chain" id="PRO_5035584430" description="JmjC domain-containing protein" evidence="1">
    <location>
        <begin position="35"/>
        <end position="394"/>
    </location>
</feature>
<dbReference type="AlphaFoldDB" id="A0A6S8B8U7"/>
<evidence type="ECO:0000313" key="4">
    <source>
        <dbReference type="EMBL" id="CAE0435571.1"/>
    </source>
</evidence>
<proteinExistence type="predicted"/>
<dbReference type="EMBL" id="HBIN01007928">
    <property type="protein sequence ID" value="CAE0435572.1"/>
    <property type="molecule type" value="Transcribed_RNA"/>
</dbReference>
<dbReference type="EMBL" id="HBIN01007926">
    <property type="protein sequence ID" value="CAE0435570.1"/>
    <property type="molecule type" value="Transcribed_RNA"/>
</dbReference>
<dbReference type="PROSITE" id="PS51184">
    <property type="entry name" value="JMJC"/>
    <property type="match status" value="1"/>
</dbReference>
<dbReference type="EMBL" id="HBIN01007927">
    <property type="protein sequence ID" value="CAE0435571.1"/>
    <property type="molecule type" value="Transcribed_RNA"/>
</dbReference>
<dbReference type="InterPro" id="IPR003347">
    <property type="entry name" value="JmjC_dom"/>
</dbReference>
<dbReference type="SUPFAM" id="SSF51197">
    <property type="entry name" value="Clavaminate synthase-like"/>
    <property type="match status" value="1"/>
</dbReference>
<protein>
    <recommendedName>
        <fullName evidence="2">JmjC domain-containing protein</fullName>
    </recommendedName>
</protein>
<dbReference type="Gene3D" id="2.60.120.650">
    <property type="entry name" value="Cupin"/>
    <property type="match status" value="1"/>
</dbReference>
<dbReference type="PROSITE" id="PS51257">
    <property type="entry name" value="PROKAR_LIPOPROTEIN"/>
    <property type="match status" value="1"/>
</dbReference>
<feature type="domain" description="JmjC" evidence="2">
    <location>
        <begin position="169"/>
        <end position="360"/>
    </location>
</feature>